<proteinExistence type="predicted"/>
<evidence type="ECO:0000313" key="1">
    <source>
        <dbReference type="EMBL" id="VYU83799.1"/>
    </source>
</evidence>
<dbReference type="AlphaFoldDB" id="A0A6N3I7T3"/>
<protein>
    <recommendedName>
        <fullName evidence="2">Prophage protein</fullName>
    </recommendedName>
</protein>
<evidence type="ECO:0008006" key="2">
    <source>
        <dbReference type="Google" id="ProtNLM"/>
    </source>
</evidence>
<name>A0A6N3I7T3_9FIRM</name>
<dbReference type="EMBL" id="CACRUH010000101">
    <property type="protein sequence ID" value="VYU83799.1"/>
    <property type="molecule type" value="Genomic_DNA"/>
</dbReference>
<accession>A0A6N3I7T3</accession>
<sequence length="315" mass="35090">MNTIETATIIQSELDKAAVEQATSGWMEVNEKLVKYTGGAEVKIPSLDMDGMADYDRTNGFVQGSVNFQYETKKMTQDRGRSFSFDENDVDETNFVLTASTVMGEFQRTKVVPEIDAYRYSTIAAACIKKGKASGGYTADEATILQKLYYDIAAVQAIVGQNTPLVITIDSMVAAILSMSEKLSKKLDITDFKQGDVTLKVRSLDGIHPLIPVSSDRMKTEYLFKDGVTSGQEAGGFAPTENSKSINWIITPRKAPIAVSKTDKMRIFDPETNQKARAWAMDYRKFHDIWIPARKVEQCFVNVKEELAQGERSRP</sequence>
<organism evidence="1">
    <name type="scientific">Hungatella hathewayi</name>
    <dbReference type="NCBI Taxonomy" id="154046"/>
    <lineage>
        <taxon>Bacteria</taxon>
        <taxon>Bacillati</taxon>
        <taxon>Bacillota</taxon>
        <taxon>Clostridia</taxon>
        <taxon>Lachnospirales</taxon>
        <taxon>Lachnospiraceae</taxon>
        <taxon>Hungatella</taxon>
    </lineage>
</organism>
<reference evidence="1" key="1">
    <citation type="submission" date="2019-11" db="EMBL/GenBank/DDBJ databases">
        <authorList>
            <person name="Feng L."/>
        </authorList>
    </citation>
    <scope>NUCLEOTIDE SEQUENCE</scope>
    <source>
        <strain evidence="1">ChathewayiLFYP18</strain>
    </source>
</reference>
<dbReference type="RefSeq" id="WP_156834681.1">
    <property type="nucleotide sequence ID" value="NZ_CACRUH010000101.1"/>
</dbReference>
<gene>
    <name evidence="1" type="ORF">CHLFYP18_04578</name>
</gene>